<dbReference type="AlphaFoldDB" id="A0A512M8N4"/>
<organism evidence="1 2">
    <name type="scientific">Brevifollis gellanilyticus</name>
    <dbReference type="NCBI Taxonomy" id="748831"/>
    <lineage>
        <taxon>Bacteria</taxon>
        <taxon>Pseudomonadati</taxon>
        <taxon>Verrucomicrobiota</taxon>
        <taxon>Verrucomicrobiia</taxon>
        <taxon>Verrucomicrobiales</taxon>
        <taxon>Verrucomicrobiaceae</taxon>
    </lineage>
</organism>
<evidence type="ECO:0000313" key="1">
    <source>
        <dbReference type="EMBL" id="GEP43087.1"/>
    </source>
</evidence>
<keyword evidence="2" id="KW-1185">Reference proteome</keyword>
<dbReference type="EMBL" id="BKAG01000014">
    <property type="protein sequence ID" value="GEP43087.1"/>
    <property type="molecule type" value="Genomic_DNA"/>
</dbReference>
<dbReference type="Proteomes" id="UP000321577">
    <property type="component" value="Unassembled WGS sequence"/>
</dbReference>
<sequence>MHQGSAMQNHELKSLLANSQLSIAHINDLTQHTRSLLDEVRRKQEILDKSDVEIRKRYERVKAEPQRIY</sequence>
<comment type="caution">
    <text evidence="1">The sequence shown here is derived from an EMBL/GenBank/DDBJ whole genome shotgun (WGS) entry which is preliminary data.</text>
</comment>
<evidence type="ECO:0000313" key="2">
    <source>
        <dbReference type="Proteomes" id="UP000321577"/>
    </source>
</evidence>
<accession>A0A512M8N4</accession>
<name>A0A512M8N4_9BACT</name>
<proteinExistence type="predicted"/>
<protein>
    <submittedName>
        <fullName evidence="1">Uncharacterized protein</fullName>
    </submittedName>
</protein>
<gene>
    <name evidence="1" type="ORF">BGE01nite_23780</name>
</gene>
<reference evidence="1 2" key="1">
    <citation type="submission" date="2019-07" db="EMBL/GenBank/DDBJ databases">
        <title>Whole genome shotgun sequence of Brevifollis gellanilyticus NBRC 108608.</title>
        <authorList>
            <person name="Hosoyama A."/>
            <person name="Uohara A."/>
            <person name="Ohji S."/>
            <person name="Ichikawa N."/>
        </authorList>
    </citation>
    <scope>NUCLEOTIDE SEQUENCE [LARGE SCALE GENOMIC DNA]</scope>
    <source>
        <strain evidence="1 2">NBRC 108608</strain>
    </source>
</reference>